<evidence type="ECO:0000259" key="1">
    <source>
        <dbReference type="Pfam" id="PF00425"/>
    </source>
</evidence>
<dbReference type="InterPro" id="IPR015890">
    <property type="entry name" value="Chorismate_C"/>
</dbReference>
<keyword evidence="3" id="KW-1185">Reference proteome</keyword>
<protein>
    <submittedName>
        <fullName evidence="2">Para-aminobenzoate synthase component I</fullName>
        <ecNumber evidence="2">2.6.1.85</ecNumber>
    </submittedName>
</protein>
<organism evidence="2 3">
    <name type="scientific">Hoylesella pleuritidis F0068</name>
    <dbReference type="NCBI Taxonomy" id="1081904"/>
    <lineage>
        <taxon>Bacteria</taxon>
        <taxon>Pseudomonadati</taxon>
        <taxon>Bacteroidota</taxon>
        <taxon>Bacteroidia</taxon>
        <taxon>Bacteroidales</taxon>
        <taxon>Prevotellaceae</taxon>
        <taxon>Hoylesella</taxon>
    </lineage>
</organism>
<evidence type="ECO:0000313" key="3">
    <source>
        <dbReference type="Proteomes" id="UP000016600"/>
    </source>
</evidence>
<sequence>MNTMKIYHREAAIRRIDELAAAGCTFIFAISYDTETAVVEEAAAVNSCECLFAFPGLNNIPANAAIDAHSVMWKAYVPTQQTYARQLQIVKDHLQKGNSYLVNLTCRIPVETNISLRDIFLRAHAPYRFWLKDRLVCFSPETFVRVDGRTISSFPMKGTIDATIPDATDVLYNNEKEAAEHATIVDLIRNDLSIVADHVHVSRYRYVERLTTNRGAILQTSSEINGQLTDYYLHHIGQMLYSQLPAGSITGAPKPKTMAIIAEAEDYQRGFYSGVMGYCAPGRLESAVMIRLIDAEDGQLYYKAGGGITARSVCRDEYQEVIQKVYVPIY</sequence>
<keyword evidence="2" id="KW-0808">Transferase</keyword>
<reference evidence="2 3" key="1">
    <citation type="submission" date="2013-08" db="EMBL/GenBank/DDBJ databases">
        <authorList>
            <person name="Durkin A.S."/>
            <person name="Haft D.R."/>
            <person name="McCorrison J."/>
            <person name="Torralba M."/>
            <person name="Gillis M."/>
            <person name="Haft D.H."/>
            <person name="Methe B."/>
            <person name="Sutton G."/>
            <person name="Nelson K.E."/>
        </authorList>
    </citation>
    <scope>NUCLEOTIDE SEQUENCE [LARGE SCALE GENOMIC DNA]</scope>
    <source>
        <strain evidence="2 3">F0068</strain>
    </source>
</reference>
<proteinExistence type="predicted"/>
<accession>U2L6G6</accession>
<dbReference type="NCBIfam" id="NF005486">
    <property type="entry name" value="PRK07093.1"/>
    <property type="match status" value="1"/>
</dbReference>
<dbReference type="PATRIC" id="fig|1081904.3.peg.1787"/>
<dbReference type="Gene3D" id="3.60.120.10">
    <property type="entry name" value="Anthranilate synthase"/>
    <property type="match status" value="1"/>
</dbReference>
<dbReference type="EMBL" id="AWET01000040">
    <property type="protein sequence ID" value="ERK00068.1"/>
    <property type="molecule type" value="Genomic_DNA"/>
</dbReference>
<dbReference type="PANTHER" id="PTHR11236:SF50">
    <property type="entry name" value="AMINODEOXYCHORISMATE SYNTHASE COMPONENT 1"/>
    <property type="match status" value="1"/>
</dbReference>
<evidence type="ECO:0000313" key="2">
    <source>
        <dbReference type="EMBL" id="ERK00068.1"/>
    </source>
</evidence>
<keyword evidence="2" id="KW-0032">Aminotransferase</keyword>
<dbReference type="AlphaFoldDB" id="U2L6G6"/>
<dbReference type="InterPro" id="IPR005801">
    <property type="entry name" value="ADC_synthase"/>
</dbReference>
<dbReference type="PANTHER" id="PTHR11236">
    <property type="entry name" value="AMINOBENZOATE/ANTHRANILATE SYNTHASE"/>
    <property type="match status" value="1"/>
</dbReference>
<dbReference type="Pfam" id="PF00425">
    <property type="entry name" value="Chorismate_bind"/>
    <property type="match status" value="1"/>
</dbReference>
<gene>
    <name evidence="2" type="ORF">HMPREF1218_1566</name>
</gene>
<name>U2L6G6_9BACT</name>
<dbReference type="SUPFAM" id="SSF56322">
    <property type="entry name" value="ADC synthase"/>
    <property type="match status" value="1"/>
</dbReference>
<dbReference type="PRINTS" id="PR00095">
    <property type="entry name" value="ANTSNTHASEI"/>
</dbReference>
<comment type="caution">
    <text evidence="2">The sequence shown here is derived from an EMBL/GenBank/DDBJ whole genome shotgun (WGS) entry which is preliminary data.</text>
</comment>
<dbReference type="GO" id="GO:0000162">
    <property type="term" value="P:L-tryptophan biosynthetic process"/>
    <property type="evidence" value="ECO:0007669"/>
    <property type="project" value="TreeGrafter"/>
</dbReference>
<feature type="domain" description="Chorismate-utilising enzyme C-terminal" evidence="1">
    <location>
        <begin position="80"/>
        <end position="324"/>
    </location>
</feature>
<dbReference type="Proteomes" id="UP000016600">
    <property type="component" value="Unassembled WGS sequence"/>
</dbReference>
<dbReference type="GO" id="GO:0046820">
    <property type="term" value="F:4-amino-4-deoxychorismate synthase activity"/>
    <property type="evidence" value="ECO:0007669"/>
    <property type="project" value="UniProtKB-EC"/>
</dbReference>
<dbReference type="InterPro" id="IPR019999">
    <property type="entry name" value="Anth_synth_I-like"/>
</dbReference>
<dbReference type="EC" id="2.6.1.85" evidence="2"/>